<dbReference type="EMBL" id="CP013355">
    <property type="protein sequence ID" value="AMC09918.1"/>
    <property type="molecule type" value="Genomic_DNA"/>
</dbReference>
<reference evidence="1 2" key="2">
    <citation type="journal article" date="2016" name="Int. J. Syst. Evol. Microbiol.">
        <title>Lutibacter profundi sp. nov., isolated from a deep-sea hydrothermal system on the Arctic Mid-Ocean Ridge and emended description of the genus Lutibacter.</title>
        <authorList>
            <person name="Le Moine Bauer S."/>
            <person name="Roalkvam I."/>
            <person name="Steen I.H."/>
            <person name="Dahle H."/>
        </authorList>
    </citation>
    <scope>NUCLEOTIDE SEQUENCE [LARGE SCALE GENOMIC DNA]</scope>
    <source>
        <strain evidence="1 2">LP1</strain>
    </source>
</reference>
<dbReference type="AlphaFoldDB" id="A0A0X8G4J0"/>
<dbReference type="PANTHER" id="PTHR32305:SF15">
    <property type="entry name" value="PROTEIN RHSA-RELATED"/>
    <property type="match status" value="1"/>
</dbReference>
<sequence>MDNLSYNYLPNSNQLLSVDENDSFAKDVGFKETTTGNDYSYDDNGNLITDANKGIINISYNHLNLPSQVTFAAEKYIDYIYDATGVKLQKIVTDTGNSTKTNYAGNYIYEEAAGIEELKFFNQPEGYVEPDGNGGFEYIYQYKDHLGNIRLSYSDADGNGSINAATEIVEENNYYPFGLKHKGYNNVVNGTENMYKTFQGQEINEELGLNWLSFKWRNHDPAIGRFMSVDPLAEQYSYQFPYNFAENRVIDGFELEGLEWVDVDGAWEYQGYTQVEAGSPLFFAPEGSSPVASWTSQEVAEGYPVGIGALVETLNIGGPDGTIEQFQANTSGMVELPYSGTEQTGLGSSGTYSIDGHTVYGYYNRNDVTGVVNDQWGTVESVSNMINAITEFDIQTLLSNPIQIGDMRSPTNGRVNLSPGAMHHGDNGAFDIRLLGVNGGLPGGSLINDAAFSTQNTQLFINALGNNGFSRFLIGPNAVPNLNNSGGINVRNGGNGHNNHHHVDNRN</sequence>
<dbReference type="PATRIC" id="fig|1622118.3.peg.202"/>
<proteinExistence type="predicted"/>
<reference evidence="2" key="1">
    <citation type="submission" date="2015-12" db="EMBL/GenBank/DDBJ databases">
        <title>Complete genome sequence of Lutibacter profundus strain LP1.</title>
        <authorList>
            <person name="Wissuwa J."/>
            <person name="Le Moine Bauer S."/>
            <person name="Stokke R."/>
            <person name="Dahle H."/>
            <person name="Steen I.H."/>
        </authorList>
    </citation>
    <scope>NUCLEOTIDE SEQUENCE [LARGE SCALE GENOMIC DNA]</scope>
    <source>
        <strain evidence="2">LP1</strain>
    </source>
</reference>
<organism evidence="1 2">
    <name type="scientific">Lutibacter profundi</name>
    <dbReference type="NCBI Taxonomy" id="1622118"/>
    <lineage>
        <taxon>Bacteria</taxon>
        <taxon>Pseudomonadati</taxon>
        <taxon>Bacteroidota</taxon>
        <taxon>Flavobacteriia</taxon>
        <taxon>Flavobacteriales</taxon>
        <taxon>Flavobacteriaceae</taxon>
        <taxon>Lutibacter</taxon>
    </lineage>
</organism>
<evidence type="ECO:0000313" key="1">
    <source>
        <dbReference type="EMBL" id="AMC09918.1"/>
    </source>
</evidence>
<dbReference type="RefSeq" id="WP_068205636.1">
    <property type="nucleotide sequence ID" value="NZ_CP013355.1"/>
</dbReference>
<dbReference type="InterPro" id="IPR050708">
    <property type="entry name" value="T6SS_VgrG/RHS"/>
</dbReference>
<dbReference type="STRING" id="1622118.Lupro_00995"/>
<dbReference type="NCBIfam" id="TIGR03696">
    <property type="entry name" value="Rhs_assc_core"/>
    <property type="match status" value="1"/>
</dbReference>
<dbReference type="PANTHER" id="PTHR32305">
    <property type="match status" value="1"/>
</dbReference>
<dbReference type="Gene3D" id="2.180.10.10">
    <property type="entry name" value="RHS repeat-associated core"/>
    <property type="match status" value="1"/>
</dbReference>
<dbReference type="Proteomes" id="UP000059672">
    <property type="component" value="Chromosome"/>
</dbReference>
<evidence type="ECO:0008006" key="3">
    <source>
        <dbReference type="Google" id="ProtNLM"/>
    </source>
</evidence>
<name>A0A0X8G4J0_9FLAO</name>
<gene>
    <name evidence="1" type="ORF">Lupro_00995</name>
</gene>
<accession>A0A0X8G4J0</accession>
<protein>
    <recommendedName>
        <fullName evidence="3">RHS repeat-associated core domain-containing protein</fullName>
    </recommendedName>
</protein>
<dbReference type="InterPro" id="IPR022385">
    <property type="entry name" value="Rhs_assc_core"/>
</dbReference>
<dbReference type="OrthoDB" id="2972467at2"/>
<dbReference type="KEGG" id="lut:Lupro_00995"/>
<keyword evidence="2" id="KW-1185">Reference proteome</keyword>
<evidence type="ECO:0000313" key="2">
    <source>
        <dbReference type="Proteomes" id="UP000059672"/>
    </source>
</evidence>